<feature type="transmembrane region" description="Helical" evidence="8">
    <location>
        <begin position="99"/>
        <end position="120"/>
    </location>
</feature>
<dbReference type="GO" id="GO:0042910">
    <property type="term" value="F:xenobiotic transmembrane transporter activity"/>
    <property type="evidence" value="ECO:0007669"/>
    <property type="project" value="InterPro"/>
</dbReference>
<evidence type="ECO:0000256" key="1">
    <source>
        <dbReference type="ARBA" id="ARBA00004651"/>
    </source>
</evidence>
<name>A0A0D6PC39_9PROT</name>
<keyword evidence="11" id="KW-1185">Reference proteome</keyword>
<dbReference type="InterPro" id="IPR004812">
    <property type="entry name" value="Efflux_drug-R_Bcr/CmlA"/>
</dbReference>
<feature type="transmembrane region" description="Helical" evidence="8">
    <location>
        <begin position="305"/>
        <end position="329"/>
    </location>
</feature>
<dbReference type="Proteomes" id="UP000032668">
    <property type="component" value="Unassembled WGS sequence"/>
</dbReference>
<dbReference type="PANTHER" id="PTHR23502">
    <property type="entry name" value="MAJOR FACILITATOR SUPERFAMILY"/>
    <property type="match status" value="1"/>
</dbReference>
<feature type="transmembrane region" description="Helical" evidence="8">
    <location>
        <begin position="162"/>
        <end position="182"/>
    </location>
</feature>
<dbReference type="PROSITE" id="PS50850">
    <property type="entry name" value="MFS"/>
    <property type="match status" value="1"/>
</dbReference>
<dbReference type="InterPro" id="IPR011701">
    <property type="entry name" value="MFS"/>
</dbReference>
<dbReference type="Pfam" id="PF07690">
    <property type="entry name" value="MFS_1"/>
    <property type="match status" value="1"/>
</dbReference>
<dbReference type="SUPFAM" id="SSF103473">
    <property type="entry name" value="MFS general substrate transporter"/>
    <property type="match status" value="1"/>
</dbReference>
<feature type="transmembrane region" description="Helical" evidence="8">
    <location>
        <begin position="132"/>
        <end position="150"/>
    </location>
</feature>
<evidence type="ECO:0000256" key="2">
    <source>
        <dbReference type="ARBA" id="ARBA00006236"/>
    </source>
</evidence>
<dbReference type="NCBIfam" id="TIGR00710">
    <property type="entry name" value="efflux_Bcr_CflA"/>
    <property type="match status" value="1"/>
</dbReference>
<feature type="transmembrane region" description="Helical" evidence="8">
    <location>
        <begin position="75"/>
        <end position="93"/>
    </location>
</feature>
<feature type="transmembrane region" description="Helical" evidence="8">
    <location>
        <begin position="368"/>
        <end position="386"/>
    </location>
</feature>
<keyword evidence="8" id="KW-0997">Cell inner membrane</keyword>
<comment type="caution">
    <text evidence="10">The sequence shown here is derived from an EMBL/GenBank/DDBJ whole genome shotgun (WGS) entry which is preliminary data.</text>
</comment>
<organism evidence="10 11">
    <name type="scientific">Acidocella aminolytica 101 = DSM 11237</name>
    <dbReference type="NCBI Taxonomy" id="1120923"/>
    <lineage>
        <taxon>Bacteria</taxon>
        <taxon>Pseudomonadati</taxon>
        <taxon>Pseudomonadota</taxon>
        <taxon>Alphaproteobacteria</taxon>
        <taxon>Acetobacterales</taxon>
        <taxon>Acidocellaceae</taxon>
        <taxon>Acidocella</taxon>
    </lineage>
</organism>
<evidence type="ECO:0000256" key="6">
    <source>
        <dbReference type="ARBA" id="ARBA00022989"/>
    </source>
</evidence>
<dbReference type="InterPro" id="IPR036259">
    <property type="entry name" value="MFS_trans_sf"/>
</dbReference>
<evidence type="ECO:0000256" key="4">
    <source>
        <dbReference type="ARBA" id="ARBA00022475"/>
    </source>
</evidence>
<reference evidence="10 11" key="1">
    <citation type="submission" date="2012-11" db="EMBL/GenBank/DDBJ databases">
        <title>Whole genome sequence of Acidocella aminolytica 101 = DSM 11237.</title>
        <authorList>
            <person name="Azuma Y."/>
            <person name="Higashiura N."/>
            <person name="Hirakawa H."/>
            <person name="Matsushita K."/>
        </authorList>
    </citation>
    <scope>NUCLEOTIDE SEQUENCE [LARGE SCALE GENOMIC DNA]</scope>
    <source>
        <strain evidence="11">101 / DSM 11237</strain>
    </source>
</reference>
<protein>
    <recommendedName>
        <fullName evidence="8">Bcr/CflA family efflux transporter</fullName>
    </recommendedName>
</protein>
<evidence type="ECO:0000256" key="8">
    <source>
        <dbReference type="RuleBase" id="RU365088"/>
    </source>
</evidence>
<dbReference type="PANTHER" id="PTHR23502:SF132">
    <property type="entry name" value="POLYAMINE TRANSPORTER 2-RELATED"/>
    <property type="match status" value="1"/>
</dbReference>
<keyword evidence="5 8" id="KW-0812">Transmembrane</keyword>
<feature type="transmembrane region" description="Helical" evidence="8">
    <location>
        <begin position="341"/>
        <end position="362"/>
    </location>
</feature>
<dbReference type="GO" id="GO:1990961">
    <property type="term" value="P:xenobiotic detoxification by transmembrane export across the plasma membrane"/>
    <property type="evidence" value="ECO:0007669"/>
    <property type="project" value="InterPro"/>
</dbReference>
<gene>
    <name evidence="10" type="ORF">Aam_020_089</name>
</gene>
<evidence type="ECO:0000256" key="7">
    <source>
        <dbReference type="ARBA" id="ARBA00023136"/>
    </source>
</evidence>
<sequence length="396" mass="41492">MRQQITPTLPILLGFLIAVGPVSTDMYLPAFPALAQDLHNQAAPQYSLASYFLGLAIGQMTQGALSDALGRRTPLLAGLVLYIFASLGCVASWSTSSLVVFRFLAALGASAGVVIPRAVVRDLADGPAAAKLMSKLMLAMGVAPICAPMLGAVCVMFASWRFIFGLCTLYGVVALGFAWVYLPDTLPSEKRSRVGAVRVLARYVDIFREPAFLSHAVINACVAACLFAYLSGSPQIFEGSFGWSSTQYAIFFGLNSMAYIGYSQLNPILVSRFGIAPVITAMVVWQMLCAVLLVALAVFPKGGLPLAGGLLLCEAAFGLLLPCCMVGALSRHQAHAGSAAALLGTLQYGGGAIAGLGVGVLADGTARPMALVMLVCAAIALVAAKYRPRLEFRVSE</sequence>
<dbReference type="GO" id="GO:0005886">
    <property type="term" value="C:plasma membrane"/>
    <property type="evidence" value="ECO:0007669"/>
    <property type="project" value="UniProtKB-SubCell"/>
</dbReference>
<dbReference type="OrthoDB" id="9800416at2"/>
<feature type="transmembrane region" description="Helical" evidence="8">
    <location>
        <begin position="274"/>
        <end position="299"/>
    </location>
</feature>
<dbReference type="RefSeq" id="WP_048877780.1">
    <property type="nucleotide sequence ID" value="NZ_BANC01000020.1"/>
</dbReference>
<keyword evidence="3 8" id="KW-0813">Transport</keyword>
<keyword evidence="4" id="KW-1003">Cell membrane</keyword>
<dbReference type="EMBL" id="BANC01000020">
    <property type="protein sequence ID" value="GAN79325.1"/>
    <property type="molecule type" value="Genomic_DNA"/>
</dbReference>
<evidence type="ECO:0000313" key="10">
    <source>
        <dbReference type="EMBL" id="GAN79325.1"/>
    </source>
</evidence>
<dbReference type="AlphaFoldDB" id="A0A0D6PC39"/>
<feature type="domain" description="Major facilitator superfamily (MFS) profile" evidence="9">
    <location>
        <begin position="9"/>
        <end position="391"/>
    </location>
</feature>
<proteinExistence type="inferred from homology"/>
<comment type="subcellular location">
    <subcellularLocation>
        <location evidence="8">Cell inner membrane</location>
        <topology evidence="8">Multi-pass membrane protein</topology>
    </subcellularLocation>
    <subcellularLocation>
        <location evidence="1">Cell membrane</location>
        <topology evidence="1">Multi-pass membrane protein</topology>
    </subcellularLocation>
</comment>
<dbReference type="STRING" id="1120923.SAMN02746095_00319"/>
<feature type="transmembrane region" description="Helical" evidence="8">
    <location>
        <begin position="242"/>
        <end position="262"/>
    </location>
</feature>
<dbReference type="InterPro" id="IPR020846">
    <property type="entry name" value="MFS_dom"/>
</dbReference>
<accession>A0A0D6PC39</accession>
<evidence type="ECO:0000256" key="5">
    <source>
        <dbReference type="ARBA" id="ARBA00022692"/>
    </source>
</evidence>
<feature type="transmembrane region" description="Helical" evidence="8">
    <location>
        <begin position="48"/>
        <end position="68"/>
    </location>
</feature>
<dbReference type="Gene3D" id="1.20.1720.10">
    <property type="entry name" value="Multidrug resistance protein D"/>
    <property type="match status" value="1"/>
</dbReference>
<keyword evidence="6 8" id="KW-1133">Transmembrane helix</keyword>
<evidence type="ECO:0000256" key="3">
    <source>
        <dbReference type="ARBA" id="ARBA00022448"/>
    </source>
</evidence>
<evidence type="ECO:0000259" key="9">
    <source>
        <dbReference type="PROSITE" id="PS50850"/>
    </source>
</evidence>
<comment type="caution">
    <text evidence="8">Lacks conserved residue(s) required for the propagation of feature annotation.</text>
</comment>
<comment type="similarity">
    <text evidence="2 8">Belongs to the major facilitator superfamily. Bcr/CmlA family.</text>
</comment>
<evidence type="ECO:0000313" key="11">
    <source>
        <dbReference type="Proteomes" id="UP000032668"/>
    </source>
</evidence>
<dbReference type="CDD" id="cd17320">
    <property type="entry name" value="MFS_MdfA_MDR_like"/>
    <property type="match status" value="1"/>
</dbReference>
<feature type="transmembrane region" description="Helical" evidence="8">
    <location>
        <begin position="212"/>
        <end position="230"/>
    </location>
</feature>
<keyword evidence="7 8" id="KW-0472">Membrane</keyword>